<evidence type="ECO:0000256" key="4">
    <source>
        <dbReference type="ARBA" id="ARBA00035204"/>
    </source>
</evidence>
<evidence type="ECO:0000313" key="6">
    <source>
        <dbReference type="EMBL" id="KKL85568.1"/>
    </source>
</evidence>
<keyword evidence="2" id="KW-0689">Ribosomal protein</keyword>
<dbReference type="NCBIfam" id="TIGR00012">
    <property type="entry name" value="L29"/>
    <property type="match status" value="1"/>
</dbReference>
<comment type="similarity">
    <text evidence="1">Belongs to the universal ribosomal protein uL29 family.</text>
</comment>
<evidence type="ECO:0000256" key="1">
    <source>
        <dbReference type="ARBA" id="ARBA00009254"/>
    </source>
</evidence>
<keyword evidence="3" id="KW-0687">Ribonucleoprotein</keyword>
<dbReference type="HAMAP" id="MF_00374">
    <property type="entry name" value="Ribosomal_uL29"/>
    <property type="match status" value="1"/>
</dbReference>
<dbReference type="CDD" id="cd00427">
    <property type="entry name" value="Ribosomal_L29_HIP"/>
    <property type="match status" value="1"/>
</dbReference>
<gene>
    <name evidence="6" type="ORF">LCGC14_1953410</name>
</gene>
<dbReference type="Gene3D" id="1.10.287.310">
    <property type="match status" value="1"/>
</dbReference>
<dbReference type="PANTHER" id="PTHR10916">
    <property type="entry name" value="60S RIBOSOMAL PROTEIN L35/50S RIBOSOMAL PROTEIN L29"/>
    <property type="match status" value="1"/>
</dbReference>
<dbReference type="InterPro" id="IPR050063">
    <property type="entry name" value="Ribosomal_protein_uL29"/>
</dbReference>
<dbReference type="GO" id="GO:0022625">
    <property type="term" value="C:cytosolic large ribosomal subunit"/>
    <property type="evidence" value="ECO:0007669"/>
    <property type="project" value="TreeGrafter"/>
</dbReference>
<sequence>MKSSEMREKTVDELRGTEQDLRRELFNLRFQGATGEIQNPKRMTHVKREIARVLTIVGEMTRQEAAKEDGN</sequence>
<accession>A0A0F9FH18</accession>
<dbReference type="SUPFAM" id="SSF46561">
    <property type="entry name" value="Ribosomal protein L29 (L29p)"/>
    <property type="match status" value="1"/>
</dbReference>
<dbReference type="AlphaFoldDB" id="A0A0F9FH18"/>
<dbReference type="GO" id="GO:0006412">
    <property type="term" value="P:translation"/>
    <property type="evidence" value="ECO:0007669"/>
    <property type="project" value="InterPro"/>
</dbReference>
<protein>
    <recommendedName>
        <fullName evidence="4">Large ribosomal subunit protein uL29</fullName>
    </recommendedName>
    <alternativeName>
        <fullName evidence="5">50S ribosomal protein L29</fullName>
    </alternativeName>
</protein>
<evidence type="ECO:0000256" key="5">
    <source>
        <dbReference type="ARBA" id="ARBA00035476"/>
    </source>
</evidence>
<name>A0A0F9FH18_9ZZZZ</name>
<dbReference type="PANTHER" id="PTHR10916:SF0">
    <property type="entry name" value="LARGE RIBOSOMAL SUBUNIT PROTEIN UL29C"/>
    <property type="match status" value="1"/>
</dbReference>
<comment type="caution">
    <text evidence="6">The sequence shown here is derived from an EMBL/GenBank/DDBJ whole genome shotgun (WGS) entry which is preliminary data.</text>
</comment>
<reference evidence="6" key="1">
    <citation type="journal article" date="2015" name="Nature">
        <title>Complex archaea that bridge the gap between prokaryotes and eukaryotes.</title>
        <authorList>
            <person name="Spang A."/>
            <person name="Saw J.H."/>
            <person name="Jorgensen S.L."/>
            <person name="Zaremba-Niedzwiedzka K."/>
            <person name="Martijn J."/>
            <person name="Lind A.E."/>
            <person name="van Eijk R."/>
            <person name="Schleper C."/>
            <person name="Guy L."/>
            <person name="Ettema T.J."/>
        </authorList>
    </citation>
    <scope>NUCLEOTIDE SEQUENCE</scope>
</reference>
<organism evidence="6">
    <name type="scientific">marine sediment metagenome</name>
    <dbReference type="NCBI Taxonomy" id="412755"/>
    <lineage>
        <taxon>unclassified sequences</taxon>
        <taxon>metagenomes</taxon>
        <taxon>ecological metagenomes</taxon>
    </lineage>
</organism>
<evidence type="ECO:0000256" key="2">
    <source>
        <dbReference type="ARBA" id="ARBA00022980"/>
    </source>
</evidence>
<dbReference type="GO" id="GO:0003735">
    <property type="term" value="F:structural constituent of ribosome"/>
    <property type="evidence" value="ECO:0007669"/>
    <property type="project" value="InterPro"/>
</dbReference>
<dbReference type="EMBL" id="LAZR01021369">
    <property type="protein sequence ID" value="KKL85568.1"/>
    <property type="molecule type" value="Genomic_DNA"/>
</dbReference>
<dbReference type="InterPro" id="IPR036049">
    <property type="entry name" value="Ribosomal_uL29_sf"/>
</dbReference>
<dbReference type="Pfam" id="PF00831">
    <property type="entry name" value="Ribosomal_L29"/>
    <property type="match status" value="1"/>
</dbReference>
<evidence type="ECO:0000256" key="3">
    <source>
        <dbReference type="ARBA" id="ARBA00023274"/>
    </source>
</evidence>
<dbReference type="FunFam" id="1.10.287.310:FF:000001">
    <property type="entry name" value="50S ribosomal protein L29"/>
    <property type="match status" value="1"/>
</dbReference>
<proteinExistence type="inferred from homology"/>
<dbReference type="InterPro" id="IPR001854">
    <property type="entry name" value="Ribosomal_uL29"/>
</dbReference>